<evidence type="ECO:0000256" key="1">
    <source>
        <dbReference type="ARBA" id="ARBA00022988"/>
    </source>
</evidence>
<protein>
    <submittedName>
        <fullName evidence="3">Urease accessory protein UreF</fullName>
    </submittedName>
</protein>
<organism evidence="3 4">
    <name type="scientific">Nocardia arthritidis</name>
    <dbReference type="NCBI Taxonomy" id="228602"/>
    <lineage>
        <taxon>Bacteria</taxon>
        <taxon>Bacillati</taxon>
        <taxon>Actinomycetota</taxon>
        <taxon>Actinomycetes</taxon>
        <taxon>Mycobacteriales</taxon>
        <taxon>Nocardiaceae</taxon>
        <taxon>Nocardia</taxon>
    </lineage>
</organism>
<dbReference type="InterPro" id="IPR002639">
    <property type="entry name" value="UreF"/>
</dbReference>
<keyword evidence="1" id="KW-0996">Nickel insertion</keyword>
<accession>A0A6G9YJQ3</accession>
<dbReference type="Gene3D" id="1.10.4190.10">
    <property type="entry name" value="Urease accessory protein UreF"/>
    <property type="match status" value="1"/>
</dbReference>
<keyword evidence="2" id="KW-0143">Chaperone</keyword>
<evidence type="ECO:0000313" key="3">
    <source>
        <dbReference type="EMBL" id="QIS13297.1"/>
    </source>
</evidence>
<dbReference type="PIRSF" id="PIRSF009467">
    <property type="entry name" value="Ureas_acces_UreF"/>
    <property type="match status" value="1"/>
</dbReference>
<keyword evidence="4" id="KW-1185">Reference proteome</keyword>
<reference evidence="3 4" key="1">
    <citation type="journal article" date="2019" name="ACS Chem. Biol.">
        <title>Identification and Mobilization of a Cryptic Antibiotic Biosynthesis Gene Locus from a Human-Pathogenic Nocardia Isolate.</title>
        <authorList>
            <person name="Herisse M."/>
            <person name="Ishida K."/>
            <person name="Porter J.L."/>
            <person name="Howden B."/>
            <person name="Hertweck C."/>
            <person name="Stinear T.P."/>
            <person name="Pidot S.J."/>
        </authorList>
    </citation>
    <scope>NUCLEOTIDE SEQUENCE [LARGE SCALE GENOMIC DNA]</scope>
    <source>
        <strain evidence="3 4">AUSMDU00012717</strain>
    </source>
</reference>
<evidence type="ECO:0000313" key="4">
    <source>
        <dbReference type="Proteomes" id="UP000503540"/>
    </source>
</evidence>
<proteinExistence type="predicted"/>
<dbReference type="InterPro" id="IPR038277">
    <property type="entry name" value="UreF_sf"/>
</dbReference>
<dbReference type="PANTHER" id="PTHR33620:SF1">
    <property type="entry name" value="UREASE ACCESSORY PROTEIN F"/>
    <property type="match status" value="1"/>
</dbReference>
<dbReference type="AlphaFoldDB" id="A0A6G9YJQ3"/>
<gene>
    <name evidence="3" type="ORF">F5544_27215</name>
</gene>
<dbReference type="Proteomes" id="UP000503540">
    <property type="component" value="Chromosome"/>
</dbReference>
<sequence length="232" mass="23643">MVRESGVYPSPVGFAASSSSGVTSLATLLALADSRLPIGGHVHSGGVEEAVASGLVRDIATVELYLRRRIETSGLVAASLAAAVCAGELDPARAEAEADARTPSPGARTASRAQGRGLLRLAKQLWPQRDWSELGVRPHLSTVFGAVGAACGVTPAELAGIVVYTTLTGAATAAQRLLALDPAAIAACTFRLTGLCDRTAAAAVTGLAALSDPLQDVLAQRHLDRAIPLFAS</sequence>
<dbReference type="PANTHER" id="PTHR33620">
    <property type="entry name" value="UREASE ACCESSORY PROTEIN F"/>
    <property type="match status" value="1"/>
</dbReference>
<dbReference type="GO" id="GO:0016151">
    <property type="term" value="F:nickel cation binding"/>
    <property type="evidence" value="ECO:0007669"/>
    <property type="project" value="InterPro"/>
</dbReference>
<evidence type="ECO:0000256" key="2">
    <source>
        <dbReference type="ARBA" id="ARBA00023186"/>
    </source>
</evidence>
<dbReference type="Pfam" id="PF01730">
    <property type="entry name" value="UreF"/>
    <property type="match status" value="1"/>
</dbReference>
<name>A0A6G9YJQ3_9NOCA</name>
<dbReference type="KEGG" id="nah:F5544_27215"/>
<dbReference type="EMBL" id="CP046172">
    <property type="protein sequence ID" value="QIS13297.1"/>
    <property type="molecule type" value="Genomic_DNA"/>
</dbReference>